<proteinExistence type="predicted"/>
<dbReference type="EMBL" id="MU839842">
    <property type="protein sequence ID" value="KAK1751280.1"/>
    <property type="molecule type" value="Genomic_DNA"/>
</dbReference>
<feature type="compositionally biased region" description="Basic and acidic residues" evidence="1">
    <location>
        <begin position="21"/>
        <end position="31"/>
    </location>
</feature>
<name>A0AAJ0B404_9PEZI</name>
<evidence type="ECO:0000256" key="1">
    <source>
        <dbReference type="SAM" id="MobiDB-lite"/>
    </source>
</evidence>
<organism evidence="2 3">
    <name type="scientific">Echria macrotheca</name>
    <dbReference type="NCBI Taxonomy" id="438768"/>
    <lineage>
        <taxon>Eukaryota</taxon>
        <taxon>Fungi</taxon>
        <taxon>Dikarya</taxon>
        <taxon>Ascomycota</taxon>
        <taxon>Pezizomycotina</taxon>
        <taxon>Sordariomycetes</taxon>
        <taxon>Sordariomycetidae</taxon>
        <taxon>Sordariales</taxon>
        <taxon>Schizotheciaceae</taxon>
        <taxon>Echria</taxon>
    </lineage>
</organism>
<comment type="caution">
    <text evidence="2">The sequence shown here is derived from an EMBL/GenBank/DDBJ whole genome shotgun (WGS) entry which is preliminary data.</text>
</comment>
<gene>
    <name evidence="2" type="ORF">QBC47DRAFT_391551</name>
</gene>
<feature type="region of interest" description="Disordered" evidence="1">
    <location>
        <begin position="18"/>
        <end position="46"/>
    </location>
</feature>
<keyword evidence="3" id="KW-1185">Reference proteome</keyword>
<reference evidence="2" key="1">
    <citation type="submission" date="2023-06" db="EMBL/GenBank/DDBJ databases">
        <title>Genome-scale phylogeny and comparative genomics of the fungal order Sordariales.</title>
        <authorList>
            <consortium name="Lawrence Berkeley National Laboratory"/>
            <person name="Hensen N."/>
            <person name="Bonometti L."/>
            <person name="Westerberg I."/>
            <person name="Brannstrom I.O."/>
            <person name="Guillou S."/>
            <person name="Cros-Aarteil S."/>
            <person name="Calhoun S."/>
            <person name="Haridas S."/>
            <person name="Kuo A."/>
            <person name="Mondo S."/>
            <person name="Pangilinan J."/>
            <person name="Riley R."/>
            <person name="Labutti K."/>
            <person name="Andreopoulos B."/>
            <person name="Lipzen A."/>
            <person name="Chen C."/>
            <person name="Yanf M."/>
            <person name="Daum C."/>
            <person name="Ng V."/>
            <person name="Clum A."/>
            <person name="Steindorff A."/>
            <person name="Ohm R."/>
            <person name="Martin F."/>
            <person name="Silar P."/>
            <person name="Natvig D."/>
            <person name="Lalanne C."/>
            <person name="Gautier V."/>
            <person name="Ament-Velasquez S.L."/>
            <person name="Kruys A."/>
            <person name="Hutchinson M.I."/>
            <person name="Powell A.J."/>
            <person name="Barry K."/>
            <person name="Miller A.N."/>
            <person name="Grigoriev I.V."/>
            <person name="Debuchy R."/>
            <person name="Gladieux P."/>
            <person name="Thoren M.H."/>
            <person name="Johannesson H."/>
        </authorList>
    </citation>
    <scope>NUCLEOTIDE SEQUENCE</scope>
    <source>
        <strain evidence="2">PSN4</strain>
    </source>
</reference>
<evidence type="ECO:0000313" key="3">
    <source>
        <dbReference type="Proteomes" id="UP001239445"/>
    </source>
</evidence>
<evidence type="ECO:0000313" key="2">
    <source>
        <dbReference type="EMBL" id="KAK1751280.1"/>
    </source>
</evidence>
<dbReference type="Proteomes" id="UP001239445">
    <property type="component" value="Unassembled WGS sequence"/>
</dbReference>
<dbReference type="AlphaFoldDB" id="A0AAJ0B404"/>
<sequence>MASKLHIHKPYVLKALSNPLDRPDGPGRHTVGEVFGQKQDSKRRKRSELSVAIDGDAVHLYDILSSQALTSYLVPPQSFFTCPSYSFRWRPSSGGNAIRYTYISTQDSLSKKKEIKLFRDVPNDAGTTSTTTATYGHHCEKPIIYLAATSFEYSSTAHLNAERSNHNVVAIAANGTLMGLDGETLEERWKSSPAIFTQELSAKAAPEGFQVDYVQSTQAADVVDGLFDGKNELFGVFREKIQRDGFNPDVLIAFTSIQGPGGSRQRHMHILVLPGRKSAQQLNGQNVISVLTVPLPTQAIPAKGQLDVKSGSLQELANEVLYTYSIKGGIPRLENELQVPGINSFLRLSKSSVLTASATSLSIYNPLFRSLQSTTLIDNEQSNHTTSANEKNVPFCLATYLPGREIVVGLRGATLTAVQLEAPTPRGTKRRAEGLLVDAIRRGIPQEHTGKKSEAVQDKPGIIAMMHPEIYSEESWREWREASAKADELLDANDLPGFEATMADVFRVQVNTQQNNVKIEPQNDGSDSDQAITPASLVKSAWASSGKKYHHADRRWVLYAISKVFAWSAPAGQTSDAHLECRLPESNLLGYLVAAGHLTISNIKSAFKEQTLELDDMDNLLGEQVPPLLVDVDPTMDLLLGYLYATQLGPTELTSSVKLLLRSLDLLEDPTKFRQLQIADSAAQEQGEDHDVIDMELDKAEEELQMTEYYLGNDSGSRTRGLSVAFSKLVMCPAAATVQSFRRLFKPDEIVCLINVLRMELINDGWTRRYLDGSQDVDDEEAEAAPDGSIQLIAELMSRCIDSVGLGGWMAFDSMLTKGAIEDDESADFFHQVLTEVQVAYEGVQEAVRLQGALGETVRYARRARASRKAQNLSKGSILRSQELPFGLKADARISQDRVRGSGGEIVKRSSRQIGHFRSQKRAAYSVTRITEDGLLGRRGAVILKEEM</sequence>
<protein>
    <submittedName>
        <fullName evidence="2">Uncharacterized protein</fullName>
    </submittedName>
</protein>
<accession>A0AAJ0B404</accession>